<accession>A0AAV3RDS4</accession>
<dbReference type="EMBL" id="BAABME010008564">
    <property type="protein sequence ID" value="GAA0173361.1"/>
    <property type="molecule type" value="Genomic_DNA"/>
</dbReference>
<proteinExistence type="predicted"/>
<evidence type="ECO:0000259" key="4">
    <source>
        <dbReference type="PROSITE" id="PS51089"/>
    </source>
</evidence>
<dbReference type="InterPro" id="IPR036886">
    <property type="entry name" value="Villin_headpiece_dom_sf"/>
</dbReference>
<dbReference type="Gene3D" id="1.10.950.10">
    <property type="entry name" value="Villin headpiece domain"/>
    <property type="match status" value="1"/>
</dbReference>
<dbReference type="PRINTS" id="PR00597">
    <property type="entry name" value="GELSOLIN"/>
</dbReference>
<keyword evidence="1" id="KW-0117">Actin capping</keyword>
<dbReference type="SMART" id="SM00153">
    <property type="entry name" value="VHP"/>
    <property type="match status" value="1"/>
</dbReference>
<dbReference type="PROSITE" id="PS51089">
    <property type="entry name" value="HP"/>
    <property type="match status" value="1"/>
</dbReference>
<dbReference type="GO" id="GO:0051015">
    <property type="term" value="F:actin filament binding"/>
    <property type="evidence" value="ECO:0007669"/>
    <property type="project" value="InterPro"/>
</dbReference>
<dbReference type="FunFam" id="3.40.20.10:FF:000001">
    <property type="entry name" value="Gelsolin"/>
    <property type="match status" value="1"/>
</dbReference>
<organism evidence="5 6">
    <name type="scientific">Lithospermum erythrorhizon</name>
    <name type="common">Purple gromwell</name>
    <name type="synonym">Lithospermum officinale var. erythrorhizon</name>
    <dbReference type="NCBI Taxonomy" id="34254"/>
    <lineage>
        <taxon>Eukaryota</taxon>
        <taxon>Viridiplantae</taxon>
        <taxon>Streptophyta</taxon>
        <taxon>Embryophyta</taxon>
        <taxon>Tracheophyta</taxon>
        <taxon>Spermatophyta</taxon>
        <taxon>Magnoliopsida</taxon>
        <taxon>eudicotyledons</taxon>
        <taxon>Gunneridae</taxon>
        <taxon>Pentapetalae</taxon>
        <taxon>asterids</taxon>
        <taxon>lamiids</taxon>
        <taxon>Boraginales</taxon>
        <taxon>Boraginaceae</taxon>
        <taxon>Boraginoideae</taxon>
        <taxon>Lithospermeae</taxon>
        <taxon>Lithospermum</taxon>
    </lineage>
</organism>
<dbReference type="SUPFAM" id="SSF55753">
    <property type="entry name" value="Actin depolymerizing proteins"/>
    <property type="match status" value="6"/>
</dbReference>
<dbReference type="InterPro" id="IPR003128">
    <property type="entry name" value="Villin_headpiece"/>
</dbReference>
<gene>
    <name evidence="5" type="ORF">LIER_26991</name>
</gene>
<dbReference type="SUPFAM" id="SSF47050">
    <property type="entry name" value="VHP, Villin headpiece domain"/>
    <property type="match status" value="1"/>
</dbReference>
<dbReference type="Pfam" id="PF00626">
    <property type="entry name" value="Gelsolin"/>
    <property type="match status" value="5"/>
</dbReference>
<evidence type="ECO:0000256" key="2">
    <source>
        <dbReference type="ARBA" id="ARBA00022737"/>
    </source>
</evidence>
<dbReference type="PANTHER" id="PTHR11977">
    <property type="entry name" value="VILLIN"/>
    <property type="match status" value="1"/>
</dbReference>
<dbReference type="Gene3D" id="3.40.20.10">
    <property type="entry name" value="Severin"/>
    <property type="match status" value="6"/>
</dbReference>
<protein>
    <submittedName>
        <fullName evidence="5">Non-motor actin binding protein</fullName>
    </submittedName>
</protein>
<keyword evidence="2" id="KW-0677">Repeat</keyword>
<name>A0AAV3RDS4_LITER</name>
<dbReference type="AlphaFoldDB" id="A0AAV3RDS4"/>
<dbReference type="InterPro" id="IPR007122">
    <property type="entry name" value="Villin/Gelsolin"/>
</dbReference>
<feature type="region of interest" description="Disordered" evidence="3">
    <location>
        <begin position="788"/>
        <end position="848"/>
    </location>
</feature>
<dbReference type="CDD" id="cd11290">
    <property type="entry name" value="gelsolin_S1_like"/>
    <property type="match status" value="1"/>
</dbReference>
<evidence type="ECO:0000313" key="5">
    <source>
        <dbReference type="EMBL" id="GAA0173361.1"/>
    </source>
</evidence>
<comment type="caution">
    <text evidence="5">The sequence shown here is derived from an EMBL/GenBank/DDBJ whole genome shotgun (WGS) entry which is preliminary data.</text>
</comment>
<reference evidence="5 6" key="1">
    <citation type="submission" date="2024-01" db="EMBL/GenBank/DDBJ databases">
        <title>The complete chloroplast genome sequence of Lithospermum erythrorhizon: insights into the phylogenetic relationship among Boraginaceae species and the maternal lineages of purple gromwells.</title>
        <authorList>
            <person name="Okada T."/>
            <person name="Watanabe K."/>
        </authorList>
    </citation>
    <scope>NUCLEOTIDE SEQUENCE [LARGE SCALE GENOMIC DNA]</scope>
</reference>
<evidence type="ECO:0000313" key="6">
    <source>
        <dbReference type="Proteomes" id="UP001454036"/>
    </source>
</evidence>
<dbReference type="CDD" id="cd11288">
    <property type="entry name" value="gelsolin_S5_like"/>
    <property type="match status" value="1"/>
</dbReference>
<dbReference type="Pfam" id="PF02209">
    <property type="entry name" value="VHP"/>
    <property type="match status" value="1"/>
</dbReference>
<evidence type="ECO:0000256" key="3">
    <source>
        <dbReference type="SAM" id="MobiDB-lite"/>
    </source>
</evidence>
<dbReference type="SMART" id="SM00262">
    <property type="entry name" value="GEL"/>
    <property type="match status" value="6"/>
</dbReference>
<sequence>MAQFGVDIDVAFQGAGAKPGLEIWCVDNGRLVLVPRSSCGKFYSGNAYLILYTSLLKDGTPQHDIHYWLGSNGNELDSRLASDKALELDAALGSHAVQYQEVQGQETEKFLSYFKPCIIPVEGFFSARTQNGGSRKYEPTLFTCKGHHVAHVKEVIFARSSLNHNDVFILDTENKLFLFCGCNSSIQERAKALEVVQFLKESKHNGSCDIATIDDGKFVGDSDVGEFWSFFGGYAPIPKDVPASLQEHGNCSTVKLFWITTQGKLCQTGSDIVSKEVLHSNKCYLVDCDTQLFVWMGRNTSVTERKTSLTTVENFLRSQEKSAVTPLTFLTEGLETALFKSYFVDWPQKIETKLYSEGREKVAAIFKHQGFHVEELPDENDDAPMSMDFSGQLKVWLVGGDDTTLVTDAVIKLYTGDCYILQYIYRDNGREESIFYAWLGKQSAIEDKAFAVSCMFHMVNSAKGDPVVAKFAEGQESLEFSFILKTSIIFKGGIGKRYKEFVANKGVADETFDDSKTALFRVQGTSPYNIQAIQVDQVSNSLNSSYCYILKTQKSTFTWLGRLSSARDHDLLHKMLDMINPSWQPTLVREGNEPDEFFSALGGKAEYPTEKYFVGYREDPHLFICKSFEDVQILFSIKSYLTVNHGYSCNMAMMCNIGDLEVKEIFNFSQDDLTTEDVFVLDCHHEIYIWIGRHSKIGSKENALNLGLKFIGMDVLDRKMTVDAPIYVVTEGCEPPIFTRFFEWDSLKANMLGNSFERKLAILKGKPEKLEAPLRSSWKAYSAETTSNSSRSVNGVKSVPPAIDSNGSASRSSEMRRFSSPAPISRNGLEGISVRDRGSGTEYQESTPQSAAKLQNDHNELDPNLPVYPYERLKVMSDDPVVDMDSTRREAYLSEEEFQEKFGMSKTSFYKLPKWRRNKLKMALHLF</sequence>
<dbReference type="Proteomes" id="UP001454036">
    <property type="component" value="Unassembled WGS sequence"/>
</dbReference>
<dbReference type="InterPro" id="IPR029006">
    <property type="entry name" value="ADF-H/Gelsolin-like_dom_sf"/>
</dbReference>
<evidence type="ECO:0000256" key="1">
    <source>
        <dbReference type="ARBA" id="ARBA00022467"/>
    </source>
</evidence>
<dbReference type="InterPro" id="IPR007123">
    <property type="entry name" value="Gelsolin-like_dom"/>
</dbReference>
<dbReference type="GO" id="GO:0007015">
    <property type="term" value="P:actin filament organization"/>
    <property type="evidence" value="ECO:0007669"/>
    <property type="project" value="UniProtKB-ARBA"/>
</dbReference>
<dbReference type="GO" id="GO:0051693">
    <property type="term" value="P:actin filament capping"/>
    <property type="evidence" value="ECO:0007669"/>
    <property type="project" value="UniProtKB-KW"/>
</dbReference>
<dbReference type="PANTHER" id="PTHR11977:SF25">
    <property type="entry name" value="VILLIN-1"/>
    <property type="match status" value="1"/>
</dbReference>
<keyword evidence="6" id="KW-1185">Reference proteome</keyword>
<feature type="domain" description="HP" evidence="4">
    <location>
        <begin position="862"/>
        <end position="927"/>
    </location>
</feature>